<accession>A0ABW6NTK5</accession>
<reference evidence="1 2" key="1">
    <citation type="submission" date="2024-10" db="EMBL/GenBank/DDBJ databases">
        <title>The Natural Products Discovery Center: Release of the First 8490 Sequenced Strains for Exploring Actinobacteria Biosynthetic Diversity.</title>
        <authorList>
            <person name="Kalkreuter E."/>
            <person name="Kautsar S.A."/>
            <person name="Yang D."/>
            <person name="Bader C.D."/>
            <person name="Teijaro C.N."/>
            <person name="Fluegel L."/>
            <person name="Davis C.M."/>
            <person name="Simpson J.R."/>
            <person name="Lauterbach L."/>
            <person name="Steele A.D."/>
            <person name="Gui C."/>
            <person name="Meng S."/>
            <person name="Li G."/>
            <person name="Viehrig K."/>
            <person name="Ye F."/>
            <person name="Su P."/>
            <person name="Kiefer A.F."/>
            <person name="Nichols A."/>
            <person name="Cepeda A.J."/>
            <person name="Yan W."/>
            <person name="Fan B."/>
            <person name="Jiang Y."/>
            <person name="Adhikari A."/>
            <person name="Zheng C.-J."/>
            <person name="Schuster L."/>
            <person name="Cowan T.M."/>
            <person name="Smanski M.J."/>
            <person name="Chevrette M.G."/>
            <person name="De Carvalho L.P.S."/>
            <person name="Shen B."/>
        </authorList>
    </citation>
    <scope>NUCLEOTIDE SEQUENCE [LARGE SCALE GENOMIC DNA]</scope>
    <source>
        <strain evidence="1 2">NPDC004550</strain>
    </source>
</reference>
<protein>
    <submittedName>
        <fullName evidence="1">Uncharacterized protein</fullName>
    </submittedName>
</protein>
<evidence type="ECO:0000313" key="1">
    <source>
        <dbReference type="EMBL" id="MFF0458457.1"/>
    </source>
</evidence>
<name>A0ABW6NTK5_9NOCA</name>
<keyword evidence="2" id="KW-1185">Reference proteome</keyword>
<comment type="caution">
    <text evidence="1">The sequence shown here is derived from an EMBL/GenBank/DDBJ whole genome shotgun (WGS) entry which is preliminary data.</text>
</comment>
<dbReference type="Proteomes" id="UP001601521">
    <property type="component" value="Unassembled WGS sequence"/>
</dbReference>
<dbReference type="RefSeq" id="WP_387256036.1">
    <property type="nucleotide sequence ID" value="NZ_JBIALX010000027.1"/>
</dbReference>
<sequence>MSKIGEHWEDTCHVAVPMYRGGVTGHGVICMISPDGNPTALGDAIAHGWILKTLHILRPTDDKPYWRALDELHARDYPVRDEDAARLAAFVRPYCPARRALQL</sequence>
<evidence type="ECO:0000313" key="2">
    <source>
        <dbReference type="Proteomes" id="UP001601521"/>
    </source>
</evidence>
<gene>
    <name evidence="1" type="ORF">ACFYTH_34340</name>
</gene>
<dbReference type="EMBL" id="JBIALX010000027">
    <property type="protein sequence ID" value="MFF0458457.1"/>
    <property type="molecule type" value="Genomic_DNA"/>
</dbReference>
<proteinExistence type="predicted"/>
<organism evidence="1 2">
    <name type="scientific">Nocardia africana</name>
    <dbReference type="NCBI Taxonomy" id="134964"/>
    <lineage>
        <taxon>Bacteria</taxon>
        <taxon>Bacillati</taxon>
        <taxon>Actinomycetota</taxon>
        <taxon>Actinomycetes</taxon>
        <taxon>Mycobacteriales</taxon>
        <taxon>Nocardiaceae</taxon>
        <taxon>Nocardia</taxon>
    </lineage>
</organism>